<dbReference type="EMBL" id="JARBHB010000004">
    <property type="protein sequence ID" value="KAJ8885810.1"/>
    <property type="molecule type" value="Genomic_DNA"/>
</dbReference>
<keyword evidence="2" id="KW-1185">Reference proteome</keyword>
<gene>
    <name evidence="1" type="ORF">PR048_012014</name>
</gene>
<evidence type="ECO:0000313" key="1">
    <source>
        <dbReference type="EMBL" id="KAJ8885810.1"/>
    </source>
</evidence>
<reference evidence="1 2" key="1">
    <citation type="submission" date="2023-02" db="EMBL/GenBank/DDBJ databases">
        <title>LHISI_Scaffold_Assembly.</title>
        <authorList>
            <person name="Stuart O.P."/>
            <person name="Cleave R."/>
            <person name="Magrath M.J.L."/>
            <person name="Mikheyev A.S."/>
        </authorList>
    </citation>
    <scope>NUCLEOTIDE SEQUENCE [LARGE SCALE GENOMIC DNA]</scope>
    <source>
        <strain evidence="1">Daus_M_001</strain>
        <tissue evidence="1">Leg muscle</tissue>
    </source>
</reference>
<name>A0ABQ9HN51_9NEOP</name>
<dbReference type="Proteomes" id="UP001159363">
    <property type="component" value="Chromosome X"/>
</dbReference>
<proteinExistence type="predicted"/>
<comment type="caution">
    <text evidence="1">The sequence shown here is derived from an EMBL/GenBank/DDBJ whole genome shotgun (WGS) entry which is preliminary data.</text>
</comment>
<sequence>MKTVVLSCVTNYIVAIECPVLPKISAAFNQPGNIDPLLGSDVFSTFSTLEKMIQSKDHPILIDDSLDKLKKFWEIKELHKTPN</sequence>
<organism evidence="1 2">
    <name type="scientific">Dryococelus australis</name>
    <dbReference type="NCBI Taxonomy" id="614101"/>
    <lineage>
        <taxon>Eukaryota</taxon>
        <taxon>Metazoa</taxon>
        <taxon>Ecdysozoa</taxon>
        <taxon>Arthropoda</taxon>
        <taxon>Hexapoda</taxon>
        <taxon>Insecta</taxon>
        <taxon>Pterygota</taxon>
        <taxon>Neoptera</taxon>
        <taxon>Polyneoptera</taxon>
        <taxon>Phasmatodea</taxon>
        <taxon>Verophasmatodea</taxon>
        <taxon>Anareolatae</taxon>
        <taxon>Phasmatidae</taxon>
        <taxon>Eurycanthinae</taxon>
        <taxon>Dryococelus</taxon>
    </lineage>
</organism>
<evidence type="ECO:0000313" key="2">
    <source>
        <dbReference type="Proteomes" id="UP001159363"/>
    </source>
</evidence>
<protein>
    <submittedName>
        <fullName evidence="1">Uncharacterized protein</fullName>
    </submittedName>
</protein>
<accession>A0ABQ9HN51</accession>